<dbReference type="SUPFAM" id="SSF55729">
    <property type="entry name" value="Acyl-CoA N-acyltransferases (Nat)"/>
    <property type="match status" value="1"/>
</dbReference>
<dbReference type="Proteomes" id="UP000034883">
    <property type="component" value="Chromosome"/>
</dbReference>
<accession>A0A0F6YFZ2</accession>
<dbReference type="InterPro" id="IPR000182">
    <property type="entry name" value="GNAT_dom"/>
</dbReference>
<dbReference type="Gene3D" id="3.40.630.30">
    <property type="match status" value="1"/>
</dbReference>
<dbReference type="GO" id="GO:0016747">
    <property type="term" value="F:acyltransferase activity, transferring groups other than amino-acyl groups"/>
    <property type="evidence" value="ECO:0007669"/>
    <property type="project" value="InterPro"/>
</dbReference>
<dbReference type="STRING" id="927083.DB32_001375"/>
<dbReference type="RefSeq" id="WP_053231587.1">
    <property type="nucleotide sequence ID" value="NZ_CP011125.1"/>
</dbReference>
<dbReference type="AlphaFoldDB" id="A0A0F6YFZ2"/>
<organism evidence="2 3">
    <name type="scientific">Sandaracinus amylolyticus</name>
    <dbReference type="NCBI Taxonomy" id="927083"/>
    <lineage>
        <taxon>Bacteria</taxon>
        <taxon>Pseudomonadati</taxon>
        <taxon>Myxococcota</taxon>
        <taxon>Polyangia</taxon>
        <taxon>Polyangiales</taxon>
        <taxon>Sandaracinaceae</taxon>
        <taxon>Sandaracinus</taxon>
    </lineage>
</organism>
<keyword evidence="2" id="KW-0808">Transferase</keyword>
<sequence>MQITMRPAVREDEAFLWQMLTHAASMDAPLEEAIASAKIDPSLEGYVRAWGTRDGDVGVIACSHDGAALGAAWVRAGKPGVPGAIVAPGIAELAIATRPEARGLGLGTRMLEALVVAARAHHREIVLSMRETNPAIRLYERAGFVLEREIVNRVGGRSFAMRRAIA</sequence>
<evidence type="ECO:0000313" key="2">
    <source>
        <dbReference type="EMBL" id="AKF04226.1"/>
    </source>
</evidence>
<dbReference type="InterPro" id="IPR016181">
    <property type="entry name" value="Acyl_CoA_acyltransferase"/>
</dbReference>
<proteinExistence type="predicted"/>
<dbReference type="Pfam" id="PF00583">
    <property type="entry name" value="Acetyltransf_1"/>
    <property type="match status" value="1"/>
</dbReference>
<evidence type="ECO:0000259" key="1">
    <source>
        <dbReference type="PROSITE" id="PS51186"/>
    </source>
</evidence>
<feature type="domain" description="N-acetyltransferase" evidence="1">
    <location>
        <begin position="3"/>
        <end position="166"/>
    </location>
</feature>
<dbReference type="EMBL" id="CP011125">
    <property type="protein sequence ID" value="AKF04226.1"/>
    <property type="molecule type" value="Genomic_DNA"/>
</dbReference>
<evidence type="ECO:0000313" key="3">
    <source>
        <dbReference type="Proteomes" id="UP000034883"/>
    </source>
</evidence>
<name>A0A0F6YFZ2_9BACT</name>
<dbReference type="KEGG" id="samy:DB32_001375"/>
<dbReference type="CDD" id="cd04301">
    <property type="entry name" value="NAT_SF"/>
    <property type="match status" value="1"/>
</dbReference>
<dbReference type="PROSITE" id="PS51186">
    <property type="entry name" value="GNAT"/>
    <property type="match status" value="1"/>
</dbReference>
<protein>
    <submittedName>
        <fullName evidence="2">Histone acetyltransferase HPA2</fullName>
    </submittedName>
</protein>
<reference evidence="2 3" key="1">
    <citation type="submission" date="2015-03" db="EMBL/GenBank/DDBJ databases">
        <title>Genome assembly of Sandaracinus amylolyticus DSM 53668.</title>
        <authorList>
            <person name="Sharma G."/>
            <person name="Subramanian S."/>
        </authorList>
    </citation>
    <scope>NUCLEOTIDE SEQUENCE [LARGE SCALE GENOMIC DNA]</scope>
    <source>
        <strain evidence="2 3">DSM 53668</strain>
    </source>
</reference>
<dbReference type="OrthoDB" id="7585366at2"/>
<keyword evidence="3" id="KW-1185">Reference proteome</keyword>
<gene>
    <name evidence="2" type="ORF">DB32_001375</name>
</gene>